<dbReference type="Pfam" id="PF00005">
    <property type="entry name" value="ABC_tran"/>
    <property type="match status" value="1"/>
</dbReference>
<comment type="similarity">
    <text evidence="1">Belongs to the ABC transporter superfamily. Drug exporter-2 (TC 3.A.1.117) family.</text>
</comment>
<dbReference type="CDD" id="cd03293">
    <property type="entry name" value="ABC_NrtD_SsuB_transporters"/>
    <property type="match status" value="1"/>
</dbReference>
<comment type="caution">
    <text evidence="9">The sequence shown here is derived from an EMBL/GenBank/DDBJ whole genome shotgun (WGS) entry which is preliminary data.</text>
</comment>
<dbReference type="AlphaFoldDB" id="A0A2S9IF01"/>
<dbReference type="InterPro" id="IPR017871">
    <property type="entry name" value="ABC_transporter-like_CS"/>
</dbReference>
<evidence type="ECO:0000256" key="2">
    <source>
        <dbReference type="ARBA" id="ARBA00022448"/>
    </source>
</evidence>
<dbReference type="Proteomes" id="UP000239181">
    <property type="component" value="Unassembled WGS sequence"/>
</dbReference>
<keyword evidence="10" id="KW-1185">Reference proteome</keyword>
<dbReference type="PANTHER" id="PTHR42788:SF17">
    <property type="entry name" value="ALIPHATIC SULFONATES IMPORT ATP-BINDING PROTEIN SSUB"/>
    <property type="match status" value="1"/>
</dbReference>
<dbReference type="InterPro" id="IPR003439">
    <property type="entry name" value="ABC_transporter-like_ATP-bd"/>
</dbReference>
<evidence type="ECO:0000256" key="3">
    <source>
        <dbReference type="ARBA" id="ARBA00022475"/>
    </source>
</evidence>
<keyword evidence="6" id="KW-1278">Translocase</keyword>
<keyword evidence="2" id="KW-0813">Transport</keyword>
<dbReference type="PROSITE" id="PS50893">
    <property type="entry name" value="ABC_TRANSPORTER_2"/>
    <property type="match status" value="1"/>
</dbReference>
<reference evidence="9 10" key="1">
    <citation type="submission" date="2017-10" db="EMBL/GenBank/DDBJ databases">
        <title>Draft genome of two endophytic bacteria isolated from 'guarana' Paullinia cupana (Mart.) Ducke.</title>
        <authorList>
            <person name="Siqueira K.A."/>
            <person name="Liotti R.G."/>
            <person name="Mendes T.A."/>
            <person name="Soares M.A."/>
        </authorList>
    </citation>
    <scope>NUCLEOTIDE SEQUENCE [LARGE SCALE GENOMIC DNA]</scope>
    <source>
        <strain evidence="9 10">342</strain>
    </source>
</reference>
<proteinExistence type="inferred from homology"/>
<keyword evidence="7" id="KW-0472">Membrane</keyword>
<dbReference type="InterPro" id="IPR050166">
    <property type="entry name" value="ABC_transporter_ATP-bind"/>
</dbReference>
<name>A0A2S9IF01_9GAMM</name>
<protein>
    <submittedName>
        <fullName evidence="9">Aliphatic sulfonate ABC transporter ATP-binding protein</fullName>
    </submittedName>
</protein>
<dbReference type="GO" id="GO:0005524">
    <property type="term" value="F:ATP binding"/>
    <property type="evidence" value="ECO:0007669"/>
    <property type="project" value="UniProtKB-KW"/>
</dbReference>
<dbReference type="SUPFAM" id="SSF52540">
    <property type="entry name" value="P-loop containing nucleoside triphosphate hydrolases"/>
    <property type="match status" value="1"/>
</dbReference>
<evidence type="ECO:0000256" key="5">
    <source>
        <dbReference type="ARBA" id="ARBA00022840"/>
    </source>
</evidence>
<evidence type="ECO:0000256" key="1">
    <source>
        <dbReference type="ARBA" id="ARBA00006526"/>
    </source>
</evidence>
<keyword evidence="4" id="KW-0547">Nucleotide-binding</keyword>
<evidence type="ECO:0000256" key="4">
    <source>
        <dbReference type="ARBA" id="ARBA00022741"/>
    </source>
</evidence>
<evidence type="ECO:0000256" key="6">
    <source>
        <dbReference type="ARBA" id="ARBA00022967"/>
    </source>
</evidence>
<dbReference type="PANTHER" id="PTHR42788">
    <property type="entry name" value="TAURINE IMPORT ATP-BINDING PROTEIN-RELATED"/>
    <property type="match status" value="1"/>
</dbReference>
<keyword evidence="5 9" id="KW-0067">ATP-binding</keyword>
<evidence type="ECO:0000256" key="7">
    <source>
        <dbReference type="ARBA" id="ARBA00023136"/>
    </source>
</evidence>
<dbReference type="OrthoDB" id="9802264at2"/>
<evidence type="ECO:0000313" key="10">
    <source>
        <dbReference type="Proteomes" id="UP000239181"/>
    </source>
</evidence>
<evidence type="ECO:0000259" key="8">
    <source>
        <dbReference type="PROSITE" id="PS50893"/>
    </source>
</evidence>
<accession>A0A2S9IF01</accession>
<evidence type="ECO:0000313" key="9">
    <source>
        <dbReference type="EMBL" id="PRD16367.1"/>
    </source>
</evidence>
<dbReference type="InterPro" id="IPR003593">
    <property type="entry name" value="AAA+_ATPase"/>
</dbReference>
<dbReference type="EMBL" id="PDET01000003">
    <property type="protein sequence ID" value="PRD16367.1"/>
    <property type="molecule type" value="Genomic_DNA"/>
</dbReference>
<dbReference type="Gene3D" id="3.40.50.300">
    <property type="entry name" value="P-loop containing nucleotide triphosphate hydrolases"/>
    <property type="match status" value="1"/>
</dbReference>
<gene>
    <name evidence="9" type="primary">ssuB</name>
    <name evidence="9" type="ORF">CQW29_06030</name>
</gene>
<keyword evidence="3" id="KW-1003">Cell membrane</keyword>
<dbReference type="InterPro" id="IPR027417">
    <property type="entry name" value="P-loop_NTPase"/>
</dbReference>
<sequence>MTSPNGYGITLDNVSKRFGDVPILNNVNLTLAPGEFVAIVGHSGCGKSTLLRMIAGLEQPTSGTITIDRQPIDGVNPHVRVLFQEARLLPWRSVLDNVRSGSPNRDDDVARSVLAKVGLADKQRSWPGVLSGGQKQRVALARALVAEPRVLLLDEPLGALDALTRLDMQALIENVWLEQRFTGILVTHDVDEAVRLADRVIVMAHQHIALDVRIELSRPHTAEEDQLHYKKLILSKILNQPEHQSPQAEFTI</sequence>
<dbReference type="SMART" id="SM00382">
    <property type="entry name" value="AAA"/>
    <property type="match status" value="1"/>
</dbReference>
<dbReference type="GO" id="GO:0016887">
    <property type="term" value="F:ATP hydrolysis activity"/>
    <property type="evidence" value="ECO:0007669"/>
    <property type="project" value="InterPro"/>
</dbReference>
<feature type="domain" description="ABC transporter" evidence="8">
    <location>
        <begin position="9"/>
        <end position="230"/>
    </location>
</feature>
<dbReference type="RefSeq" id="WP_105591810.1">
    <property type="nucleotide sequence ID" value="NZ_PDET01000003.1"/>
</dbReference>
<dbReference type="PROSITE" id="PS00211">
    <property type="entry name" value="ABC_TRANSPORTER_1"/>
    <property type="match status" value="1"/>
</dbReference>
<organism evidence="9 10">
    <name type="scientific">Pantoea coffeiphila</name>
    <dbReference type="NCBI Taxonomy" id="1465635"/>
    <lineage>
        <taxon>Bacteria</taxon>
        <taxon>Pseudomonadati</taxon>
        <taxon>Pseudomonadota</taxon>
        <taxon>Gammaproteobacteria</taxon>
        <taxon>Enterobacterales</taxon>
        <taxon>Erwiniaceae</taxon>
        <taxon>Pantoea</taxon>
    </lineage>
</organism>